<keyword evidence="8" id="KW-1185">Reference proteome</keyword>
<accession>A0A1Y1CPS5</accession>
<dbReference type="RefSeq" id="WP_096431911.1">
    <property type="nucleotide sequence ID" value="NZ_AP018042.1"/>
</dbReference>
<evidence type="ECO:0000313" key="8">
    <source>
        <dbReference type="Proteomes" id="UP000218267"/>
    </source>
</evidence>
<dbReference type="InterPro" id="IPR051233">
    <property type="entry name" value="Desulfoferrodoxin_SOR"/>
</dbReference>
<keyword evidence="4" id="KW-0249">Electron transport</keyword>
<keyword evidence="5" id="KW-0408">Iron</keyword>
<dbReference type="InterPro" id="IPR002742">
    <property type="entry name" value="Desulfoferrodoxin_Fe-bd_dom"/>
</dbReference>
<evidence type="ECO:0000256" key="1">
    <source>
        <dbReference type="ARBA" id="ARBA00005941"/>
    </source>
</evidence>
<dbReference type="PANTHER" id="PTHR36541:SF1">
    <property type="entry name" value="SUPEROXIDE REDUCTASE-RELATED"/>
    <property type="match status" value="1"/>
</dbReference>
<reference evidence="7 8" key="1">
    <citation type="journal article" date="2018" name="Mar. Genomics">
        <title>Complete genome sequence of Marinifilaceae bacterium strain SPP2, isolated from the Antarctic marine sediment.</title>
        <authorList>
            <person name="Watanabe M."/>
            <person name="Kojima H."/>
            <person name="Fukui M."/>
        </authorList>
    </citation>
    <scope>NUCLEOTIDE SEQUENCE [LARGE SCALE GENOMIC DNA]</scope>
    <source>
        <strain evidence="7 8">SPP2</strain>
    </source>
</reference>
<dbReference type="Proteomes" id="UP000218267">
    <property type="component" value="Chromosome"/>
</dbReference>
<reference evidence="8" key="2">
    <citation type="journal article" date="2020" name="Antonie Van Leeuwenhoek">
        <title>Labilibaculum antarcticum sp. nov., a novel facultative anaerobic, psychrotorelant bacterium isolated from marine sediment of Antarctica.</title>
        <authorList>
            <person name="Watanabe M."/>
            <person name="Kojima H."/>
            <person name="Fukui M."/>
        </authorList>
    </citation>
    <scope>NUCLEOTIDE SEQUENCE [LARGE SCALE GENOMIC DNA]</scope>
    <source>
        <strain evidence="8">SPP2</strain>
    </source>
</reference>
<evidence type="ECO:0000313" key="7">
    <source>
        <dbReference type="EMBL" id="BAX81993.1"/>
    </source>
</evidence>
<evidence type="ECO:0000256" key="4">
    <source>
        <dbReference type="ARBA" id="ARBA00022982"/>
    </source>
</evidence>
<dbReference type="Gene3D" id="2.60.40.730">
    <property type="entry name" value="SOR catalytic domain"/>
    <property type="match status" value="1"/>
</dbReference>
<comment type="similarity">
    <text evidence="1">Belongs to the desulfoferrodoxin family.</text>
</comment>
<dbReference type="KEGG" id="mbas:ALGA_3701"/>
<gene>
    <name evidence="7" type="ORF">ALGA_3701</name>
</gene>
<keyword evidence="3" id="KW-0479">Metal-binding</keyword>
<evidence type="ECO:0000256" key="2">
    <source>
        <dbReference type="ARBA" id="ARBA00022448"/>
    </source>
</evidence>
<organism evidence="7 8">
    <name type="scientific">Labilibaculum antarcticum</name>
    <dbReference type="NCBI Taxonomy" id="1717717"/>
    <lineage>
        <taxon>Bacteria</taxon>
        <taxon>Pseudomonadati</taxon>
        <taxon>Bacteroidota</taxon>
        <taxon>Bacteroidia</taxon>
        <taxon>Marinilabiliales</taxon>
        <taxon>Marinifilaceae</taxon>
        <taxon>Labilibaculum</taxon>
    </lineage>
</organism>
<evidence type="ECO:0000256" key="5">
    <source>
        <dbReference type="ARBA" id="ARBA00023004"/>
    </source>
</evidence>
<dbReference type="EMBL" id="AP018042">
    <property type="protein sequence ID" value="BAX81993.1"/>
    <property type="molecule type" value="Genomic_DNA"/>
</dbReference>
<dbReference type="Pfam" id="PF01880">
    <property type="entry name" value="Desulfoferrodox"/>
    <property type="match status" value="1"/>
</dbReference>
<dbReference type="GO" id="GO:0016491">
    <property type="term" value="F:oxidoreductase activity"/>
    <property type="evidence" value="ECO:0007669"/>
    <property type="project" value="InterPro"/>
</dbReference>
<sequence length="126" mass="14378">MKINKYQDINTIDGEAKKDYIDRHSAFVYCDDSAKKGEKFKVKVKIGDAYSHPDDLDHYVAWLQLWDGEKMLTQANFSTGILGGEANQAEVDFYVVPSRKMKLTATAYCTKHGLWHSDEKLVEIAE</sequence>
<dbReference type="OrthoDB" id="9814936at2"/>
<keyword evidence="2" id="KW-0813">Transport</keyword>
<name>A0A1Y1CPS5_9BACT</name>
<evidence type="ECO:0000256" key="3">
    <source>
        <dbReference type="ARBA" id="ARBA00022723"/>
    </source>
</evidence>
<dbReference type="AlphaFoldDB" id="A0A1Y1CPS5"/>
<proteinExistence type="inferred from homology"/>
<dbReference type="InterPro" id="IPR036073">
    <property type="entry name" value="Desulfoferrodoxin_Fe-bd_dom_sf"/>
</dbReference>
<dbReference type="GO" id="GO:0005506">
    <property type="term" value="F:iron ion binding"/>
    <property type="evidence" value="ECO:0007669"/>
    <property type="project" value="InterPro"/>
</dbReference>
<dbReference type="PANTHER" id="PTHR36541">
    <property type="entry name" value="SUPEROXIDE REDUCTASE-RELATED"/>
    <property type="match status" value="1"/>
</dbReference>
<feature type="domain" description="Desulfoferrodoxin ferrous iron-binding" evidence="6">
    <location>
        <begin position="20"/>
        <end position="117"/>
    </location>
</feature>
<dbReference type="SUPFAM" id="SSF49367">
    <property type="entry name" value="Superoxide reductase-like"/>
    <property type="match status" value="1"/>
</dbReference>
<evidence type="ECO:0000259" key="6">
    <source>
        <dbReference type="Pfam" id="PF01880"/>
    </source>
</evidence>
<protein>
    <submittedName>
        <fullName evidence="7">Dethiobiotin synthase</fullName>
    </submittedName>
</protein>